<reference evidence="1 2" key="1">
    <citation type="journal article" date="2018" name="Sci. Rep.">
        <title>Comparative analysis of the Pocillopora damicornis genome highlights role of immune system in coral evolution.</title>
        <authorList>
            <person name="Cunning R."/>
            <person name="Bay R.A."/>
            <person name="Gillette P."/>
            <person name="Baker A.C."/>
            <person name="Traylor-Knowles N."/>
        </authorList>
    </citation>
    <scope>NUCLEOTIDE SEQUENCE [LARGE SCALE GENOMIC DNA]</scope>
    <source>
        <strain evidence="1">RSMAS</strain>
        <tissue evidence="1">Whole animal</tissue>
    </source>
</reference>
<evidence type="ECO:0000313" key="1">
    <source>
        <dbReference type="EMBL" id="RMX42109.1"/>
    </source>
</evidence>
<dbReference type="EMBL" id="RCHS01003423">
    <property type="protein sequence ID" value="RMX42109.1"/>
    <property type="molecule type" value="Genomic_DNA"/>
</dbReference>
<protein>
    <submittedName>
        <fullName evidence="1">Uncharacterized protein</fullName>
    </submittedName>
</protein>
<keyword evidence="2" id="KW-1185">Reference proteome</keyword>
<evidence type="ECO:0000313" key="2">
    <source>
        <dbReference type="Proteomes" id="UP000275408"/>
    </source>
</evidence>
<organism evidence="1 2">
    <name type="scientific">Pocillopora damicornis</name>
    <name type="common">Cauliflower coral</name>
    <name type="synonym">Millepora damicornis</name>
    <dbReference type="NCBI Taxonomy" id="46731"/>
    <lineage>
        <taxon>Eukaryota</taxon>
        <taxon>Metazoa</taxon>
        <taxon>Cnidaria</taxon>
        <taxon>Anthozoa</taxon>
        <taxon>Hexacorallia</taxon>
        <taxon>Scleractinia</taxon>
        <taxon>Astrocoeniina</taxon>
        <taxon>Pocilloporidae</taxon>
        <taxon>Pocillopora</taxon>
    </lineage>
</organism>
<dbReference type="AlphaFoldDB" id="A0A3M6TL40"/>
<comment type="caution">
    <text evidence="1">The sequence shown here is derived from an EMBL/GenBank/DDBJ whole genome shotgun (WGS) entry which is preliminary data.</text>
</comment>
<name>A0A3M6TL40_POCDA</name>
<gene>
    <name evidence="1" type="ORF">pdam_00001279</name>
</gene>
<accession>A0A3M6TL40</accession>
<proteinExistence type="predicted"/>
<dbReference type="Proteomes" id="UP000275408">
    <property type="component" value="Unassembled WGS sequence"/>
</dbReference>
<sequence length="126" mass="14316">MFLKVNGFTKIFLRNCLKPVTTSNTPDEKEPATGFAVTAHIHGVTEPIKRILNSHNVQGIFLLNLRILSRKNNEPAIPCNDCDREYIEHNRQFGTRLKEHQKAVFFSKKENSASSEHTCLTNHTIG</sequence>